<evidence type="ECO:0000313" key="3">
    <source>
        <dbReference type="Proteomes" id="UP000244803"/>
    </source>
</evidence>
<reference evidence="2" key="1">
    <citation type="submission" date="2022-07" db="EMBL/GenBank/DDBJ databases">
        <title>Evaluation of T. orientalis genome assembly methods using nanopore sequencing and analysis of variation between genomes.</title>
        <authorList>
            <person name="Yam J."/>
            <person name="Micallef M.L."/>
            <person name="Liu M."/>
            <person name="Djordjevic S.P."/>
            <person name="Bogema D.R."/>
            <person name="Jenkins C."/>
        </authorList>
    </citation>
    <scope>NUCLEOTIDE SEQUENCE</scope>
    <source>
        <strain evidence="2">Fish Creek</strain>
    </source>
</reference>
<proteinExistence type="predicted"/>
<accession>A0A976MAN8</accession>
<dbReference type="Proteomes" id="UP000244803">
    <property type="component" value="Chromosome 2"/>
</dbReference>
<feature type="transmembrane region" description="Helical" evidence="1">
    <location>
        <begin position="97"/>
        <end position="115"/>
    </location>
</feature>
<dbReference type="AlphaFoldDB" id="A0A976MAN8"/>
<keyword evidence="1" id="KW-1133">Transmembrane helix</keyword>
<protein>
    <submittedName>
        <fullName evidence="2">Uncharacterized protein</fullName>
    </submittedName>
</protein>
<dbReference type="EMBL" id="CP056068">
    <property type="protein sequence ID" value="UKJ90393.1"/>
    <property type="molecule type" value="Genomic_DNA"/>
</dbReference>
<sequence>MRTQILRNTKKVLSDTLPLRATKADLATHNTSSLYEKLRPFATPVNVQGIWRAPRVQGFTKEQFDKAYPPSYKSMRIGLPSPGSLAAKHLDPKFDEISPLVWTLIIFTPLTYWYAYEYYSELFPPKEISH</sequence>
<organism evidence="2 3">
    <name type="scientific">Theileria orientalis</name>
    <dbReference type="NCBI Taxonomy" id="68886"/>
    <lineage>
        <taxon>Eukaryota</taxon>
        <taxon>Sar</taxon>
        <taxon>Alveolata</taxon>
        <taxon>Apicomplexa</taxon>
        <taxon>Aconoidasida</taxon>
        <taxon>Piroplasmida</taxon>
        <taxon>Theileriidae</taxon>
        <taxon>Theileria</taxon>
    </lineage>
</organism>
<evidence type="ECO:0000313" key="2">
    <source>
        <dbReference type="EMBL" id="UKJ90393.1"/>
    </source>
</evidence>
<keyword evidence="1" id="KW-0812">Transmembrane</keyword>
<keyword evidence="1" id="KW-0472">Membrane</keyword>
<evidence type="ECO:0000256" key="1">
    <source>
        <dbReference type="SAM" id="Phobius"/>
    </source>
</evidence>
<name>A0A976MAN8_THEOR</name>
<dbReference type="OrthoDB" id="364653at2759"/>
<gene>
    <name evidence="2" type="ORF">MACJ_001326</name>
</gene>